<dbReference type="AlphaFoldDB" id="B7P296"/>
<evidence type="ECO:0000313" key="2">
    <source>
        <dbReference type="EnsemblMetazoa" id="ISCW001578-PA"/>
    </source>
</evidence>
<reference evidence="1 3" key="1">
    <citation type="submission" date="2008-03" db="EMBL/GenBank/DDBJ databases">
        <title>Annotation of Ixodes scapularis.</title>
        <authorList>
            <consortium name="Ixodes scapularis Genome Project Consortium"/>
            <person name="Caler E."/>
            <person name="Hannick L.I."/>
            <person name="Bidwell S."/>
            <person name="Joardar V."/>
            <person name="Thiagarajan M."/>
            <person name="Amedeo P."/>
            <person name="Galinsky K.J."/>
            <person name="Schobel S."/>
            <person name="Inman J."/>
            <person name="Hostetler J."/>
            <person name="Miller J."/>
            <person name="Hammond M."/>
            <person name="Megy K."/>
            <person name="Lawson D."/>
            <person name="Kodira C."/>
            <person name="Sutton G."/>
            <person name="Meyer J."/>
            <person name="Hill C.A."/>
            <person name="Birren B."/>
            <person name="Nene V."/>
            <person name="Collins F."/>
            <person name="Alarcon-Chaidez F."/>
            <person name="Wikel S."/>
            <person name="Strausberg R."/>
        </authorList>
    </citation>
    <scope>NUCLEOTIDE SEQUENCE [LARGE SCALE GENOMIC DNA]</scope>
    <source>
        <strain evidence="3">Wikel</strain>
        <strain evidence="1">Wikel colony</strain>
    </source>
</reference>
<organism>
    <name type="scientific">Ixodes scapularis</name>
    <name type="common">Black-legged tick</name>
    <name type="synonym">Deer tick</name>
    <dbReference type="NCBI Taxonomy" id="6945"/>
    <lineage>
        <taxon>Eukaryota</taxon>
        <taxon>Metazoa</taxon>
        <taxon>Ecdysozoa</taxon>
        <taxon>Arthropoda</taxon>
        <taxon>Chelicerata</taxon>
        <taxon>Arachnida</taxon>
        <taxon>Acari</taxon>
        <taxon>Parasitiformes</taxon>
        <taxon>Ixodida</taxon>
        <taxon>Ixodoidea</taxon>
        <taxon>Ixodidae</taxon>
        <taxon>Ixodinae</taxon>
        <taxon>Ixodes</taxon>
    </lineage>
</organism>
<sequence length="205" mass="23101">MACTNALFTKKIIVKRAVRSKALIDLHANDEHERYVDSGEYQRNAFAEVVNEATTGATKTAASVRSAGAEEVAIALAIADADCHRVLSDARQAVRNFPKSQICREAERASRAVKLRDRKVRFKWFPAHAGDASKRNDNHNETAHAAARDLTNRAPATYRPTWFEAKDRMTDYNDFTEAYRLARKILPPSHKRLSRAEAHNLKGER</sequence>
<name>B7P296_IXOSC</name>
<keyword evidence="3" id="KW-1185">Reference proteome</keyword>
<dbReference type="EMBL" id="DS621007">
    <property type="protein sequence ID" value="EEC00718.1"/>
    <property type="molecule type" value="Genomic_DNA"/>
</dbReference>
<dbReference type="VEuPathDB" id="VectorBase:ISCW001578"/>
<protein>
    <submittedName>
        <fullName evidence="1 2">Uncharacterized protein</fullName>
    </submittedName>
</protein>
<dbReference type="EMBL" id="ABJB011105412">
    <property type="status" value="NOT_ANNOTATED_CDS"/>
    <property type="molecule type" value="Genomic_DNA"/>
</dbReference>
<evidence type="ECO:0000313" key="1">
    <source>
        <dbReference type="EMBL" id="EEC00718.1"/>
    </source>
</evidence>
<accession>B7P296</accession>
<proteinExistence type="predicted"/>
<dbReference type="InParanoid" id="B7P296"/>
<dbReference type="EnsemblMetazoa" id="ISCW001578-RA">
    <property type="protein sequence ID" value="ISCW001578-PA"/>
    <property type="gene ID" value="ISCW001578"/>
</dbReference>
<dbReference type="Proteomes" id="UP000001555">
    <property type="component" value="Unassembled WGS sequence"/>
</dbReference>
<gene>
    <name evidence="1" type="ORF">IscW_ISCW001578</name>
</gene>
<reference evidence="2" key="2">
    <citation type="submission" date="2020-05" db="UniProtKB">
        <authorList>
            <consortium name="EnsemblMetazoa"/>
        </authorList>
    </citation>
    <scope>IDENTIFICATION</scope>
    <source>
        <strain evidence="2">wikel</strain>
    </source>
</reference>
<dbReference type="PaxDb" id="6945-B7P296"/>
<dbReference type="VEuPathDB" id="VectorBase:ISCI001578"/>
<dbReference type="HOGENOM" id="CLU_1338882_0_0_1"/>
<evidence type="ECO:0000313" key="3">
    <source>
        <dbReference type="Proteomes" id="UP000001555"/>
    </source>
</evidence>